<organism evidence="2 3">
    <name type="scientific">Polynucleobacter antarcticus</name>
    <dbReference type="NCBI Taxonomy" id="1743162"/>
    <lineage>
        <taxon>Bacteria</taxon>
        <taxon>Pseudomonadati</taxon>
        <taxon>Pseudomonadota</taxon>
        <taxon>Betaproteobacteria</taxon>
        <taxon>Burkholderiales</taxon>
        <taxon>Burkholderiaceae</taxon>
        <taxon>Polynucleobacter</taxon>
    </lineage>
</organism>
<evidence type="ECO:0000313" key="2">
    <source>
        <dbReference type="EMBL" id="QKM63707.1"/>
    </source>
</evidence>
<name>A0A6M9PXK5_9BURK</name>
<dbReference type="Gene3D" id="3.40.30.10">
    <property type="entry name" value="Glutaredoxin"/>
    <property type="match status" value="1"/>
</dbReference>
<evidence type="ECO:0000313" key="3">
    <source>
        <dbReference type="Proteomes" id="UP000500806"/>
    </source>
</evidence>
<keyword evidence="3" id="KW-1185">Reference proteome</keyword>
<sequence>MQTKLKIDFVSDVACPWCAVGLGNLTQAIATINDKESIELHFQPFELNPTMPLGGQDAMEHLTQKYGLSEAQVSSNQANIRAKAKEVGFEFHPDGRKRVYNTFNCHRLLYWALQAYGPAAQYRLKRELLRAYFEDVSNMDEAETLLCAVDRSELDRAKALEIINSKLYENEVKLLETHYTDEGISAVPAVILNDQYLISGAQPIEVYQEAIAQALSEASPSE</sequence>
<dbReference type="PANTHER" id="PTHR13887:SF41">
    <property type="entry name" value="THIOREDOXIN SUPERFAMILY PROTEIN"/>
    <property type="match status" value="1"/>
</dbReference>
<dbReference type="EMBL" id="CP028941">
    <property type="protein sequence ID" value="QKM63707.1"/>
    <property type="molecule type" value="Genomic_DNA"/>
</dbReference>
<dbReference type="AlphaFoldDB" id="A0A6M9PXK5"/>
<gene>
    <name evidence="2" type="ORF">DCO16_09020</name>
</gene>
<evidence type="ECO:0000259" key="1">
    <source>
        <dbReference type="Pfam" id="PF01323"/>
    </source>
</evidence>
<dbReference type="RefSeq" id="WP_173943345.1">
    <property type="nucleotide sequence ID" value="NZ_CBCSCD010000001.1"/>
</dbReference>
<feature type="domain" description="DSBA-like thioredoxin" evidence="1">
    <location>
        <begin position="7"/>
        <end position="212"/>
    </location>
</feature>
<dbReference type="GO" id="GO:0016491">
    <property type="term" value="F:oxidoreductase activity"/>
    <property type="evidence" value="ECO:0007669"/>
    <property type="project" value="InterPro"/>
</dbReference>
<reference evidence="2 3" key="1">
    <citation type="submission" date="2018-04" db="EMBL/GenBank/DDBJ databases">
        <title>Polynucleobacter sp. LimPoW16 genome.</title>
        <authorList>
            <person name="Hahn M.W."/>
        </authorList>
    </citation>
    <scope>NUCLEOTIDE SEQUENCE [LARGE SCALE GENOMIC DNA]</scope>
    <source>
        <strain evidence="2 3">LimPoW16</strain>
    </source>
</reference>
<dbReference type="Pfam" id="PF01323">
    <property type="entry name" value="DSBA"/>
    <property type="match status" value="1"/>
</dbReference>
<dbReference type="InterPro" id="IPR001853">
    <property type="entry name" value="DSBA-like_thioredoxin_dom"/>
</dbReference>
<protein>
    <submittedName>
        <fullName evidence="2">Disulfide bond formation protein DsbA</fullName>
    </submittedName>
</protein>
<dbReference type="KEGG" id="pani:DCO16_09020"/>
<dbReference type="CDD" id="cd03024">
    <property type="entry name" value="DsbA_FrnE"/>
    <property type="match status" value="1"/>
</dbReference>
<proteinExistence type="predicted"/>
<dbReference type="SUPFAM" id="SSF52833">
    <property type="entry name" value="Thioredoxin-like"/>
    <property type="match status" value="1"/>
</dbReference>
<dbReference type="PANTHER" id="PTHR13887">
    <property type="entry name" value="GLUTATHIONE S-TRANSFERASE KAPPA"/>
    <property type="match status" value="1"/>
</dbReference>
<dbReference type="Proteomes" id="UP000500806">
    <property type="component" value="Chromosome"/>
</dbReference>
<dbReference type="InterPro" id="IPR036249">
    <property type="entry name" value="Thioredoxin-like_sf"/>
</dbReference>
<accession>A0A6M9PXK5</accession>